<protein>
    <submittedName>
        <fullName evidence="2">Uncharacterized protein</fullName>
    </submittedName>
</protein>
<evidence type="ECO:0000313" key="3">
    <source>
        <dbReference type="Proteomes" id="UP001500034"/>
    </source>
</evidence>
<dbReference type="EMBL" id="BAABCQ010000001">
    <property type="protein sequence ID" value="GAA3951263.1"/>
    <property type="molecule type" value="Genomic_DNA"/>
</dbReference>
<name>A0ABP7NP45_9ACTN</name>
<sequence length="98" mass="10413">MAQPAPDVRAGRASGAVFETLPDGPHLCLPGSAALPALAAPTAMVLPHRRPTYQTCRRLRCFDVPDLPDASDAASARAHRDGPPRAPQLLRHFSLNSP</sequence>
<reference evidence="3" key="1">
    <citation type="journal article" date="2019" name="Int. J. Syst. Evol. Microbiol.">
        <title>The Global Catalogue of Microorganisms (GCM) 10K type strain sequencing project: providing services to taxonomists for standard genome sequencing and annotation.</title>
        <authorList>
            <consortium name="The Broad Institute Genomics Platform"/>
            <consortium name="The Broad Institute Genome Sequencing Center for Infectious Disease"/>
            <person name="Wu L."/>
            <person name="Ma J."/>
        </authorList>
    </citation>
    <scope>NUCLEOTIDE SEQUENCE [LARGE SCALE GENOMIC DNA]</scope>
    <source>
        <strain evidence="3">JCM 17027</strain>
    </source>
</reference>
<evidence type="ECO:0000256" key="1">
    <source>
        <dbReference type="SAM" id="MobiDB-lite"/>
    </source>
</evidence>
<organism evidence="2 3">
    <name type="scientific">Streptomyces marokkonensis</name>
    <dbReference type="NCBI Taxonomy" id="324855"/>
    <lineage>
        <taxon>Bacteria</taxon>
        <taxon>Bacillati</taxon>
        <taxon>Actinomycetota</taxon>
        <taxon>Actinomycetes</taxon>
        <taxon>Kitasatosporales</taxon>
        <taxon>Streptomycetaceae</taxon>
        <taxon>Streptomyces</taxon>
    </lineage>
</organism>
<gene>
    <name evidence="2" type="ORF">GCM10022384_01270</name>
</gene>
<comment type="caution">
    <text evidence="2">The sequence shown here is derived from an EMBL/GenBank/DDBJ whole genome shotgun (WGS) entry which is preliminary data.</text>
</comment>
<evidence type="ECO:0000313" key="2">
    <source>
        <dbReference type="EMBL" id="GAA3951263.1"/>
    </source>
</evidence>
<keyword evidence="3" id="KW-1185">Reference proteome</keyword>
<feature type="region of interest" description="Disordered" evidence="1">
    <location>
        <begin position="70"/>
        <end position="98"/>
    </location>
</feature>
<accession>A0ABP7NP45</accession>
<proteinExistence type="predicted"/>
<dbReference type="Proteomes" id="UP001500034">
    <property type="component" value="Unassembled WGS sequence"/>
</dbReference>